<dbReference type="Proteomes" id="UP000640583">
    <property type="component" value="Unassembled WGS sequence"/>
</dbReference>
<proteinExistence type="predicted"/>
<keyword evidence="1" id="KW-0732">Signal</keyword>
<evidence type="ECO:0000313" key="2">
    <source>
        <dbReference type="EMBL" id="MBI1493110.1"/>
    </source>
</evidence>
<protein>
    <submittedName>
        <fullName evidence="2">Uncharacterized protein</fullName>
    </submittedName>
</protein>
<comment type="caution">
    <text evidence="2">The sequence shown here is derived from an EMBL/GenBank/DDBJ whole genome shotgun (WGS) entry which is preliminary data.</text>
</comment>
<dbReference type="EMBL" id="JADCKQ010000003">
    <property type="protein sequence ID" value="MBI1493110.1"/>
    <property type="molecule type" value="Genomic_DNA"/>
</dbReference>
<gene>
    <name evidence="2" type="ORF">H1D41_05610</name>
</gene>
<evidence type="ECO:0000256" key="1">
    <source>
        <dbReference type="SAM" id="SignalP"/>
    </source>
</evidence>
<sequence length="101" mass="11357">MNRIFTLALVATVTSSSTVFAGTIENACNRSDRDAANRQLCGCIQDVADLTLENGDQRMAASFFSDPHRAQEIRQSDRASHESFWRRYKNFGQTAETYCRG</sequence>
<dbReference type="AlphaFoldDB" id="A0A8J7J4E1"/>
<name>A0A8J7J4E1_9RHOB</name>
<accession>A0A8J7J4E1</accession>
<evidence type="ECO:0000313" key="3">
    <source>
        <dbReference type="Proteomes" id="UP000640583"/>
    </source>
</evidence>
<feature type="chain" id="PRO_5035280362" evidence="1">
    <location>
        <begin position="22"/>
        <end position="101"/>
    </location>
</feature>
<dbReference type="RefSeq" id="WP_107497159.1">
    <property type="nucleotide sequence ID" value="NZ_JADCKQ010000003.1"/>
</dbReference>
<organism evidence="2 3">
    <name type="scientific">Halocynthiibacter styelae</name>
    <dbReference type="NCBI Taxonomy" id="2761955"/>
    <lineage>
        <taxon>Bacteria</taxon>
        <taxon>Pseudomonadati</taxon>
        <taxon>Pseudomonadota</taxon>
        <taxon>Alphaproteobacteria</taxon>
        <taxon>Rhodobacterales</taxon>
        <taxon>Paracoccaceae</taxon>
        <taxon>Halocynthiibacter</taxon>
    </lineage>
</organism>
<keyword evidence="3" id="KW-1185">Reference proteome</keyword>
<feature type="signal peptide" evidence="1">
    <location>
        <begin position="1"/>
        <end position="21"/>
    </location>
</feature>
<reference evidence="2" key="1">
    <citation type="submission" date="2020-10" db="EMBL/GenBank/DDBJ databases">
        <title>Paenihalocynthiibacter styelae gen. nov., sp. nov., isolated from stalked sea squirt Styela clava.</title>
        <authorList>
            <person name="Kim Y.-O."/>
            <person name="Yoon J.-H."/>
        </authorList>
    </citation>
    <scope>NUCLEOTIDE SEQUENCE</scope>
    <source>
        <strain evidence="2">MYP1-1</strain>
    </source>
</reference>